<feature type="domain" description="STAS" evidence="1">
    <location>
        <begin position="1"/>
        <end position="55"/>
    </location>
</feature>
<sequence>MSHEIRNGALILKPKKRIDSSTAKAFEDQAAALVEKGANKVVVDFSELDYISSAG</sequence>
<name>A0A329NTS0_9LACT</name>
<evidence type="ECO:0000313" key="3">
    <source>
        <dbReference type="Proteomes" id="UP000251923"/>
    </source>
</evidence>
<gene>
    <name evidence="2" type="ORF">DBT54_10415</name>
</gene>
<proteinExistence type="predicted"/>
<dbReference type="AlphaFoldDB" id="A0A329NTS0"/>
<organism evidence="2 3">
    <name type="scientific">Aerococcus urinae</name>
    <dbReference type="NCBI Taxonomy" id="1376"/>
    <lineage>
        <taxon>Bacteria</taxon>
        <taxon>Bacillati</taxon>
        <taxon>Bacillota</taxon>
        <taxon>Bacilli</taxon>
        <taxon>Lactobacillales</taxon>
        <taxon>Aerococcaceae</taxon>
        <taxon>Aerococcus</taxon>
    </lineage>
</organism>
<dbReference type="Proteomes" id="UP000251923">
    <property type="component" value="Unassembled WGS sequence"/>
</dbReference>
<accession>A0A329NTS0</accession>
<dbReference type="InterPro" id="IPR036513">
    <property type="entry name" value="STAS_dom_sf"/>
</dbReference>
<reference evidence="2 3" key="1">
    <citation type="submission" date="2018-04" db="EMBL/GenBank/DDBJ databases">
        <title>Aerococcus urinae genomes.</title>
        <authorList>
            <person name="Hilt E."/>
            <person name="Gilbert N.M."/>
            <person name="Thomas-White K."/>
            <person name="Putonti C."/>
            <person name="Lewis A.L."/>
            <person name="Visck K.L."/>
            <person name="Wolfe A.J."/>
        </authorList>
    </citation>
    <scope>NUCLEOTIDE SEQUENCE [LARGE SCALE GENOMIC DNA]</scope>
    <source>
        <strain evidence="2 3">UMB7480</strain>
    </source>
</reference>
<comment type="caution">
    <text evidence="2">The sequence shown here is derived from an EMBL/GenBank/DDBJ whole genome shotgun (WGS) entry which is preliminary data.</text>
</comment>
<dbReference type="Gene3D" id="3.30.750.24">
    <property type="entry name" value="STAS domain"/>
    <property type="match status" value="1"/>
</dbReference>
<feature type="non-terminal residue" evidence="2">
    <location>
        <position position="55"/>
    </location>
</feature>
<dbReference type="EMBL" id="QMHM01000130">
    <property type="protein sequence ID" value="RAV73994.1"/>
    <property type="molecule type" value="Genomic_DNA"/>
</dbReference>
<evidence type="ECO:0000259" key="1">
    <source>
        <dbReference type="PROSITE" id="PS50801"/>
    </source>
</evidence>
<dbReference type="PROSITE" id="PS50801">
    <property type="entry name" value="STAS"/>
    <property type="match status" value="1"/>
</dbReference>
<dbReference type="SUPFAM" id="SSF52091">
    <property type="entry name" value="SpoIIaa-like"/>
    <property type="match status" value="1"/>
</dbReference>
<protein>
    <submittedName>
        <fullName evidence="2">Anti-anti-sigma factor</fullName>
    </submittedName>
</protein>
<evidence type="ECO:0000313" key="2">
    <source>
        <dbReference type="EMBL" id="RAV73994.1"/>
    </source>
</evidence>
<dbReference type="InterPro" id="IPR002645">
    <property type="entry name" value="STAS_dom"/>
</dbReference>
<dbReference type="CDD" id="cd07043">
    <property type="entry name" value="STAS_anti-anti-sigma_factors"/>
    <property type="match status" value="1"/>
</dbReference>
<dbReference type="Pfam" id="PF01740">
    <property type="entry name" value="STAS"/>
    <property type="match status" value="1"/>
</dbReference>